<dbReference type="NCBIfam" id="NF002356">
    <property type="entry name" value="PRK01318.2-3"/>
    <property type="match status" value="1"/>
</dbReference>
<dbReference type="PRINTS" id="PR00701">
    <property type="entry name" value="60KDINNERMP"/>
</dbReference>
<evidence type="ECO:0000259" key="16">
    <source>
        <dbReference type="Pfam" id="PF14849"/>
    </source>
</evidence>
<keyword evidence="9 13" id="KW-0472">Membrane</keyword>
<dbReference type="GO" id="GO:0005886">
    <property type="term" value="C:plasma membrane"/>
    <property type="evidence" value="ECO:0007669"/>
    <property type="project" value="UniProtKB-SubCell"/>
</dbReference>
<dbReference type="AlphaFoldDB" id="A0A386HN06"/>
<dbReference type="NCBIfam" id="TIGR03593">
    <property type="entry name" value="yidC_nterm"/>
    <property type="match status" value="1"/>
</dbReference>
<name>A0A386HN06_9BACT</name>
<keyword evidence="8 13" id="KW-1133">Transmembrane helix</keyword>
<evidence type="ECO:0000313" key="17">
    <source>
        <dbReference type="EMBL" id="AYD47019.1"/>
    </source>
</evidence>
<dbReference type="HAMAP" id="MF_01810">
    <property type="entry name" value="YidC_type1"/>
    <property type="match status" value="1"/>
</dbReference>
<evidence type="ECO:0000256" key="1">
    <source>
        <dbReference type="ARBA" id="ARBA00004429"/>
    </source>
</evidence>
<comment type="subcellular location">
    <subcellularLocation>
        <location evidence="1">Cell inner membrane</location>
        <topology evidence="1">Multi-pass membrane protein</topology>
    </subcellularLocation>
    <subcellularLocation>
        <location evidence="13">Cell membrane</location>
        <topology evidence="13">Multi-pass membrane protein</topology>
    </subcellularLocation>
</comment>
<keyword evidence="7 13" id="KW-0653">Protein transport</keyword>
<dbReference type="KEGG" id="ark:D6B99_04960"/>
<dbReference type="Gene3D" id="2.70.98.90">
    <property type="match status" value="1"/>
</dbReference>
<feature type="compositionally biased region" description="Basic and acidic residues" evidence="14">
    <location>
        <begin position="612"/>
        <end position="624"/>
    </location>
</feature>
<dbReference type="GO" id="GO:0015031">
    <property type="term" value="P:protein transport"/>
    <property type="evidence" value="ECO:0007669"/>
    <property type="project" value="UniProtKB-KW"/>
</dbReference>
<organism evidence="17 18">
    <name type="scientific">Arachidicoccus soli</name>
    <dbReference type="NCBI Taxonomy" id="2341117"/>
    <lineage>
        <taxon>Bacteria</taxon>
        <taxon>Pseudomonadati</taxon>
        <taxon>Bacteroidota</taxon>
        <taxon>Chitinophagia</taxon>
        <taxon>Chitinophagales</taxon>
        <taxon>Chitinophagaceae</taxon>
        <taxon>Arachidicoccus</taxon>
    </lineage>
</organism>
<dbReference type="Proteomes" id="UP000266118">
    <property type="component" value="Chromosome"/>
</dbReference>
<evidence type="ECO:0000256" key="13">
    <source>
        <dbReference type="HAMAP-Rule" id="MF_01810"/>
    </source>
</evidence>
<dbReference type="CDD" id="cd19961">
    <property type="entry name" value="EcYidC-like_peri"/>
    <property type="match status" value="1"/>
</dbReference>
<feature type="domain" description="Membrane insertase YidC N-terminal" evidence="16">
    <location>
        <begin position="90"/>
        <end position="351"/>
    </location>
</feature>
<feature type="domain" description="Membrane insertase YidC/Oxa/ALB C-terminal" evidence="15">
    <location>
        <begin position="380"/>
        <end position="578"/>
    </location>
</feature>
<dbReference type="PANTHER" id="PTHR12428">
    <property type="entry name" value="OXA1"/>
    <property type="match status" value="1"/>
</dbReference>
<comment type="similarity">
    <text evidence="2 13">Belongs to the OXA1/ALB3/YidC family. Type 1 subfamily.</text>
</comment>
<evidence type="ECO:0000256" key="12">
    <source>
        <dbReference type="ARBA" id="ARBA00033342"/>
    </source>
</evidence>
<evidence type="ECO:0000256" key="5">
    <source>
        <dbReference type="ARBA" id="ARBA00022475"/>
    </source>
</evidence>
<feature type="transmembrane region" description="Helical" evidence="13">
    <location>
        <begin position="541"/>
        <end position="564"/>
    </location>
</feature>
<keyword evidence="5 13" id="KW-1003">Cell membrane</keyword>
<feature type="transmembrane region" description="Helical" evidence="13">
    <location>
        <begin position="6"/>
        <end position="24"/>
    </location>
</feature>
<feature type="transmembrane region" description="Helical" evidence="13">
    <location>
        <begin position="445"/>
        <end position="466"/>
    </location>
</feature>
<evidence type="ECO:0000256" key="11">
    <source>
        <dbReference type="ARBA" id="ARBA00033245"/>
    </source>
</evidence>
<dbReference type="InterPro" id="IPR028055">
    <property type="entry name" value="YidC/Oxa/ALB_C"/>
</dbReference>
<evidence type="ECO:0000256" key="6">
    <source>
        <dbReference type="ARBA" id="ARBA00022692"/>
    </source>
</evidence>
<evidence type="ECO:0000256" key="14">
    <source>
        <dbReference type="SAM" id="MobiDB-lite"/>
    </source>
</evidence>
<keyword evidence="4 13" id="KW-0813">Transport</keyword>
<evidence type="ECO:0000256" key="9">
    <source>
        <dbReference type="ARBA" id="ARBA00023136"/>
    </source>
</evidence>
<evidence type="ECO:0000256" key="7">
    <source>
        <dbReference type="ARBA" id="ARBA00022927"/>
    </source>
</evidence>
<dbReference type="EMBL" id="CP032489">
    <property type="protein sequence ID" value="AYD47019.1"/>
    <property type="molecule type" value="Genomic_DNA"/>
</dbReference>
<evidence type="ECO:0000256" key="4">
    <source>
        <dbReference type="ARBA" id="ARBA00022448"/>
    </source>
</evidence>
<keyword evidence="18" id="KW-1185">Reference proteome</keyword>
<keyword evidence="10 13" id="KW-0143">Chaperone</keyword>
<reference evidence="17 18" key="1">
    <citation type="submission" date="2018-09" db="EMBL/GenBank/DDBJ databases">
        <title>Arachidicoccus sp. nov., a bacterium isolated from soil.</title>
        <authorList>
            <person name="Weon H.-Y."/>
            <person name="Kwon S.-W."/>
            <person name="Lee S.A."/>
        </authorList>
    </citation>
    <scope>NUCLEOTIDE SEQUENCE [LARGE SCALE GENOMIC DNA]</scope>
    <source>
        <strain evidence="17 18">KIS59-12</strain>
    </source>
</reference>
<dbReference type="NCBIfam" id="TIGR03592">
    <property type="entry name" value="yidC_oxa1_cterm"/>
    <property type="match status" value="1"/>
</dbReference>
<feature type="transmembrane region" description="Helical" evidence="13">
    <location>
        <begin position="503"/>
        <end position="521"/>
    </location>
</feature>
<evidence type="ECO:0000256" key="8">
    <source>
        <dbReference type="ARBA" id="ARBA00022989"/>
    </source>
</evidence>
<gene>
    <name evidence="13 17" type="primary">yidC</name>
    <name evidence="17" type="ORF">D6B99_04960</name>
</gene>
<feature type="transmembrane region" description="Helical" evidence="13">
    <location>
        <begin position="369"/>
        <end position="394"/>
    </location>
</feature>
<dbReference type="InterPro" id="IPR038221">
    <property type="entry name" value="YidC_periplasmic_sf"/>
</dbReference>
<evidence type="ECO:0000256" key="2">
    <source>
        <dbReference type="ARBA" id="ARBA00010527"/>
    </source>
</evidence>
<evidence type="ECO:0000256" key="3">
    <source>
        <dbReference type="ARBA" id="ARBA00015325"/>
    </source>
</evidence>
<dbReference type="InterPro" id="IPR028053">
    <property type="entry name" value="Membr_insert_YidC_N"/>
</dbReference>
<evidence type="ECO:0000256" key="10">
    <source>
        <dbReference type="ARBA" id="ARBA00023186"/>
    </source>
</evidence>
<dbReference type="GO" id="GO:0032977">
    <property type="term" value="F:membrane insertase activity"/>
    <property type="evidence" value="ECO:0007669"/>
    <property type="project" value="InterPro"/>
</dbReference>
<dbReference type="InterPro" id="IPR019998">
    <property type="entry name" value="Membr_insert_YidC"/>
</dbReference>
<dbReference type="Pfam" id="PF02096">
    <property type="entry name" value="60KD_IMP"/>
    <property type="match status" value="1"/>
</dbReference>
<dbReference type="RefSeq" id="WP_119985686.1">
    <property type="nucleotide sequence ID" value="NZ_CP032489.1"/>
</dbReference>
<dbReference type="InterPro" id="IPR047196">
    <property type="entry name" value="YidC_ALB_C"/>
</dbReference>
<proteinExistence type="inferred from homology"/>
<sequence>MKTDKNTVIGFALLGILFIAYFAITNKEQKTFEASQKHVQDSIALIQKAHVKPIDAAAVKLDSLRADSIAKTSAAGGFVAAATGTAQTQVVENDLMKITFSNKGGQIQKIELKQYKSFDSSLVILGGAHNELGYAINTSNQSTQNTSNLYFTALPVIKNADGSQTVTYQLKGENGQTVENQFIIKKDDYMVDWNINLNGAQQLLSQNTLNLQWSNSLHRQQYAVKYEKEQSYLAYNYVQKGYDDNRAARGANQNFEHPIHWMAFKQQFFNMTLLSKAPIKSGTASMALASNKDIDDNSFTDKNIFNDTASLQIEAPATAAISIPLQLYYGPNDYYVLKKYDNEMQNMVDLGSGIDAFAKYVNRWFIMPVFNFIAGFVSNFGWVIILLTIFIRLVTSPLTYKSYYSSAKMKVLKPEIDALKEKYGKDQQGFAMEQMKLFREAGANPLSGCMPMLLQIPIFLALYRFFNSNIALRGHGFLWAKDLSAYDSIIHFGTHIPLLGDHLSLFTITYSVTSMFTSMYNMNMNPSAGGQNAAMMKYMPYFMPFIFFFVFNGLPCALTLYYTVSNLVTLGIQLIIQKYILDHSKILAQINEKRKQPKQQSKFQMRMQEMQEQQKKMQDLRKKK</sequence>
<dbReference type="PANTHER" id="PTHR12428:SF65">
    <property type="entry name" value="CYTOCHROME C OXIDASE ASSEMBLY PROTEIN COX18, MITOCHONDRIAL"/>
    <property type="match status" value="1"/>
</dbReference>
<evidence type="ECO:0000259" key="15">
    <source>
        <dbReference type="Pfam" id="PF02096"/>
    </source>
</evidence>
<comment type="function">
    <text evidence="13">Required for the insertion and/or proper folding and/or complex formation of integral membrane proteins into the membrane. Involved in integration of membrane proteins that insert both dependently and independently of the Sec translocase complex, as well as at least some lipoproteins. Aids folding of multispanning membrane proteins.</text>
</comment>
<dbReference type="GO" id="GO:0051205">
    <property type="term" value="P:protein insertion into membrane"/>
    <property type="evidence" value="ECO:0007669"/>
    <property type="project" value="TreeGrafter"/>
</dbReference>
<keyword evidence="6 13" id="KW-0812">Transmembrane</keyword>
<dbReference type="InterPro" id="IPR001708">
    <property type="entry name" value="YidC/ALB3/OXA1/COX18"/>
</dbReference>
<dbReference type="OrthoDB" id="9780552at2"/>
<evidence type="ECO:0000313" key="18">
    <source>
        <dbReference type="Proteomes" id="UP000266118"/>
    </source>
</evidence>
<dbReference type="CDD" id="cd20070">
    <property type="entry name" value="5TM_YidC_Alb3"/>
    <property type="match status" value="1"/>
</dbReference>
<feature type="region of interest" description="Disordered" evidence="14">
    <location>
        <begin position="597"/>
        <end position="624"/>
    </location>
</feature>
<protein>
    <recommendedName>
        <fullName evidence="3 13">Membrane protein insertase YidC</fullName>
    </recommendedName>
    <alternativeName>
        <fullName evidence="12 13">Foldase YidC</fullName>
    </alternativeName>
    <alternativeName>
        <fullName evidence="11 13">Membrane integrase YidC</fullName>
    </alternativeName>
    <alternativeName>
        <fullName evidence="13">Membrane protein YidC</fullName>
    </alternativeName>
</protein>
<comment type="subunit">
    <text evidence="13">Interacts with the Sec translocase complex via SecD. Specifically interacts with transmembrane segments of nascent integral membrane proteins during membrane integration.</text>
</comment>
<dbReference type="Pfam" id="PF14849">
    <property type="entry name" value="YidC_periplas"/>
    <property type="match status" value="1"/>
</dbReference>
<accession>A0A386HN06</accession>